<sequence length="609" mass="62312">MRGSRVVGLSAGCAAVLAGVWLALPRMGSDLSAQVARADFFAAHGDALVDLRWYGGIHPLGYSLVSPPLMATLGVRVTGALALLGAAVAFAALLVRTGVPRPLLGSLVGVLTIAGNLVSGRVTYALGVAFGLAALLALTLPTSAPPTRRGDPDDPAGPGDPAGPDGADRPRGLSDPAGPGSQDGRSSASPVAQRGPRWALRSVLVVAGALAASAASPVAGLFVGLAGAALLLTRRYADGLLLGVAAALPLGVTGLLFGEGGWMNISRTDTVRAVLTSLLVAALVAYRPVRVGAVLSAAGVLVAALVHTPVGLNATRLVVMFALPLLAAAARPPRRLADRLPANLGGGTVGARAGNTPDRTESDGGVARGAVAGRGRRSRVVGAVTLTGLLVAVAWWQPPVVAADLRGIGDPTTERAFFDPLRDELDRRGLTGRVEVPPTRDYWEAAHLGGTPLARGWLRQADIARNPLFFTTVPGAAGTGVPLTADSYRAWLDENAVQYVAVPDAPLSWVGRAEAELVAGGLPYLTEVWADDRWRLYAVADPPPLVAAPGELLRQDGASVTFRTAGPGTVPVRVRHSRWLTASGGATVTADGDWTTVSVPRAGTYTLGS</sequence>
<evidence type="ECO:0008006" key="5">
    <source>
        <dbReference type="Google" id="ProtNLM"/>
    </source>
</evidence>
<protein>
    <recommendedName>
        <fullName evidence="5">Dolichyl-phosphate-mannose-protein mannosyltransferase</fullName>
    </recommendedName>
</protein>
<proteinExistence type="predicted"/>
<evidence type="ECO:0000256" key="2">
    <source>
        <dbReference type="SAM" id="Phobius"/>
    </source>
</evidence>
<feature type="transmembrane region" description="Helical" evidence="2">
    <location>
        <begin position="239"/>
        <end position="258"/>
    </location>
</feature>
<feature type="transmembrane region" description="Helical" evidence="2">
    <location>
        <begin position="203"/>
        <end position="233"/>
    </location>
</feature>
<dbReference type="OrthoDB" id="5178168at2"/>
<dbReference type="Proteomes" id="UP000198215">
    <property type="component" value="Chromosome I"/>
</dbReference>
<feature type="region of interest" description="Disordered" evidence="1">
    <location>
        <begin position="347"/>
        <end position="370"/>
    </location>
</feature>
<name>A0A1C5HQV0_9ACTN</name>
<feature type="region of interest" description="Disordered" evidence="1">
    <location>
        <begin position="144"/>
        <end position="193"/>
    </location>
</feature>
<reference evidence="4" key="1">
    <citation type="submission" date="2016-06" db="EMBL/GenBank/DDBJ databases">
        <authorList>
            <person name="Varghese N."/>
            <person name="Submissions Spin"/>
        </authorList>
    </citation>
    <scope>NUCLEOTIDE SEQUENCE [LARGE SCALE GENOMIC DNA]</scope>
    <source>
        <strain evidence="4">DSM 45161</strain>
    </source>
</reference>
<keyword evidence="2" id="KW-1133">Transmembrane helix</keyword>
<keyword evidence="4" id="KW-1185">Reference proteome</keyword>
<evidence type="ECO:0000313" key="4">
    <source>
        <dbReference type="Proteomes" id="UP000198215"/>
    </source>
</evidence>
<keyword evidence="2" id="KW-0472">Membrane</keyword>
<evidence type="ECO:0000313" key="3">
    <source>
        <dbReference type="EMBL" id="SCG48406.1"/>
    </source>
</evidence>
<dbReference type="AlphaFoldDB" id="A0A1C5HQV0"/>
<feature type="transmembrane region" description="Helical" evidence="2">
    <location>
        <begin position="102"/>
        <end position="118"/>
    </location>
</feature>
<dbReference type="EMBL" id="LT607753">
    <property type="protein sequence ID" value="SCG48406.1"/>
    <property type="molecule type" value="Genomic_DNA"/>
</dbReference>
<feature type="compositionally biased region" description="Low complexity" evidence="1">
    <location>
        <begin position="156"/>
        <end position="165"/>
    </location>
</feature>
<feature type="transmembrane region" description="Helical" evidence="2">
    <location>
        <begin position="73"/>
        <end position="95"/>
    </location>
</feature>
<evidence type="ECO:0000256" key="1">
    <source>
        <dbReference type="SAM" id="MobiDB-lite"/>
    </source>
</evidence>
<keyword evidence="2" id="KW-0812">Transmembrane</keyword>
<accession>A0A1C5HQV0</accession>
<organism evidence="3 4">
    <name type="scientific">Micromonospora coxensis</name>
    <dbReference type="NCBI Taxonomy" id="356852"/>
    <lineage>
        <taxon>Bacteria</taxon>
        <taxon>Bacillati</taxon>
        <taxon>Actinomycetota</taxon>
        <taxon>Actinomycetes</taxon>
        <taxon>Micromonosporales</taxon>
        <taxon>Micromonosporaceae</taxon>
        <taxon>Micromonospora</taxon>
    </lineage>
</organism>
<gene>
    <name evidence="3" type="ORF">GA0070614_1655</name>
</gene>
<feature type="transmembrane region" description="Helical" evidence="2">
    <location>
        <begin position="124"/>
        <end position="140"/>
    </location>
</feature>